<dbReference type="EMBL" id="JAAXOU010000002">
    <property type="protein sequence ID" value="NKY12689.1"/>
    <property type="molecule type" value="Genomic_DNA"/>
</dbReference>
<name>A0AA44DA48_STRE0</name>
<evidence type="ECO:0000256" key="1">
    <source>
        <dbReference type="SAM" id="MobiDB-lite"/>
    </source>
</evidence>
<dbReference type="InterPro" id="IPR009593">
    <property type="entry name" value="DUF1203"/>
</dbReference>
<evidence type="ECO:0000313" key="3">
    <source>
        <dbReference type="Proteomes" id="UP000570003"/>
    </source>
</evidence>
<protein>
    <submittedName>
        <fullName evidence="2">DUF1203 domain-containing protein</fullName>
    </submittedName>
</protein>
<dbReference type="AlphaFoldDB" id="A0AA44DA48"/>
<organism evidence="2 3">
    <name type="scientific">Streptomyces somaliensis (strain ATCC 33201 / DSM 40738 / JCM 12659 / KCTC 9044 / NCTC 11332 / NRRL B-12077 / IP 733)</name>
    <dbReference type="NCBI Taxonomy" id="1134445"/>
    <lineage>
        <taxon>Bacteria</taxon>
        <taxon>Bacillati</taxon>
        <taxon>Actinomycetota</taxon>
        <taxon>Actinomycetes</taxon>
        <taxon>Kitasatosporales</taxon>
        <taxon>Streptomycetaceae</taxon>
        <taxon>Streptomyces</taxon>
    </lineage>
</organism>
<sequence>MTLTPPATFRVHPIPAGELDDVRADGTDASGNRAERLTAGGGEPLRCCLRDAAPGDELLLFAYRLPLPDGPYRETGPVFVHAEPCAGPAGTTVHPPDWRGRPQVLRAYDGRGRIHDATTTHDGRDPEKAITELLAQPGVVCVHSRNVAWGCYMFAVTRPE</sequence>
<gene>
    <name evidence="2" type="ORF">HGA06_00455</name>
</gene>
<feature type="region of interest" description="Disordered" evidence="1">
    <location>
        <begin position="1"/>
        <end position="37"/>
    </location>
</feature>
<proteinExistence type="predicted"/>
<keyword evidence="3" id="KW-1185">Reference proteome</keyword>
<dbReference type="Proteomes" id="UP000570003">
    <property type="component" value="Unassembled WGS sequence"/>
</dbReference>
<dbReference type="RefSeq" id="WP_168436971.1">
    <property type="nucleotide sequence ID" value="NZ_JAAXOU010000002.1"/>
</dbReference>
<accession>A0AA44DA48</accession>
<dbReference type="PIRSF" id="PIRSF034110">
    <property type="entry name" value="DUF1203"/>
    <property type="match status" value="1"/>
</dbReference>
<dbReference type="Pfam" id="PF06718">
    <property type="entry name" value="DUF1203"/>
    <property type="match status" value="1"/>
</dbReference>
<comment type="caution">
    <text evidence="2">The sequence shown here is derived from an EMBL/GenBank/DDBJ whole genome shotgun (WGS) entry which is preliminary data.</text>
</comment>
<evidence type="ECO:0000313" key="2">
    <source>
        <dbReference type="EMBL" id="NKY12689.1"/>
    </source>
</evidence>
<reference evidence="2 3" key="1">
    <citation type="submission" date="2020-04" db="EMBL/GenBank/DDBJ databases">
        <title>MicrobeNet Type strains.</title>
        <authorList>
            <person name="Nicholson A.C."/>
        </authorList>
    </citation>
    <scope>NUCLEOTIDE SEQUENCE [LARGE SCALE GENOMIC DNA]</scope>
    <source>
        <strain evidence="2 3">DSM 40738</strain>
    </source>
</reference>